<keyword evidence="1" id="KW-0175">Coiled coil</keyword>
<sequence>MSTDRKNAKMAEETRRELRRRLEKRAIEENWPAKDHDILEGSFKDAGNIWIHLHKLSKDEKNELSFWRICDCNKQHGKEEPQNLEKKTSLSEAFAGITWADGKIKALAKYYFMVQCDVPFPINKTFVSDVVAEVARKAPASPYREKSPGARTKAEALRRLFPPEQDADHSASVGADDSPTRGRAKSGPGLARVIKKSVQVSEADEKRKEGSGFSNEVGPNSTDLSAWTVDYIEREIKKVRNKRGRGRSIGVGTMRRFSNSKCWNYLQGNWDSAMGRKLELG</sequence>
<organism evidence="3 4">
    <name type="scientific">Trematosphaeria pertusa</name>
    <dbReference type="NCBI Taxonomy" id="390896"/>
    <lineage>
        <taxon>Eukaryota</taxon>
        <taxon>Fungi</taxon>
        <taxon>Dikarya</taxon>
        <taxon>Ascomycota</taxon>
        <taxon>Pezizomycotina</taxon>
        <taxon>Dothideomycetes</taxon>
        <taxon>Pleosporomycetidae</taxon>
        <taxon>Pleosporales</taxon>
        <taxon>Massarineae</taxon>
        <taxon>Trematosphaeriaceae</taxon>
        <taxon>Trematosphaeria</taxon>
    </lineage>
</organism>
<evidence type="ECO:0000256" key="2">
    <source>
        <dbReference type="SAM" id="MobiDB-lite"/>
    </source>
</evidence>
<reference evidence="3" key="1">
    <citation type="journal article" date="2020" name="Stud. Mycol.">
        <title>101 Dothideomycetes genomes: a test case for predicting lifestyles and emergence of pathogens.</title>
        <authorList>
            <person name="Haridas S."/>
            <person name="Albert R."/>
            <person name="Binder M."/>
            <person name="Bloem J."/>
            <person name="Labutti K."/>
            <person name="Salamov A."/>
            <person name="Andreopoulos B."/>
            <person name="Baker S."/>
            <person name="Barry K."/>
            <person name="Bills G."/>
            <person name="Bluhm B."/>
            <person name="Cannon C."/>
            <person name="Castanera R."/>
            <person name="Culley D."/>
            <person name="Daum C."/>
            <person name="Ezra D."/>
            <person name="Gonzalez J."/>
            <person name="Henrissat B."/>
            <person name="Kuo A."/>
            <person name="Liang C."/>
            <person name="Lipzen A."/>
            <person name="Lutzoni F."/>
            <person name="Magnuson J."/>
            <person name="Mondo S."/>
            <person name="Nolan M."/>
            <person name="Ohm R."/>
            <person name="Pangilinan J."/>
            <person name="Park H.-J."/>
            <person name="Ramirez L."/>
            <person name="Alfaro M."/>
            <person name="Sun H."/>
            <person name="Tritt A."/>
            <person name="Yoshinaga Y."/>
            <person name="Zwiers L.-H."/>
            <person name="Turgeon B."/>
            <person name="Goodwin S."/>
            <person name="Spatafora J."/>
            <person name="Crous P."/>
            <person name="Grigoriev I."/>
        </authorList>
    </citation>
    <scope>NUCLEOTIDE SEQUENCE</scope>
    <source>
        <strain evidence="3">CBS 122368</strain>
    </source>
</reference>
<dbReference type="EMBL" id="ML987199">
    <property type="protein sequence ID" value="KAF2246336.1"/>
    <property type="molecule type" value="Genomic_DNA"/>
</dbReference>
<dbReference type="AlphaFoldDB" id="A0A6A6I7K5"/>
<dbReference type="GeneID" id="54580366"/>
<evidence type="ECO:0000313" key="3">
    <source>
        <dbReference type="EMBL" id="KAF2246336.1"/>
    </source>
</evidence>
<feature type="coiled-coil region" evidence="1">
    <location>
        <begin position="1"/>
        <end position="28"/>
    </location>
</feature>
<accession>A0A6A6I7K5</accession>
<feature type="region of interest" description="Disordered" evidence="2">
    <location>
        <begin position="161"/>
        <end position="219"/>
    </location>
</feature>
<evidence type="ECO:0000256" key="1">
    <source>
        <dbReference type="SAM" id="Coils"/>
    </source>
</evidence>
<protein>
    <submittedName>
        <fullName evidence="3">Uncharacterized protein</fullName>
    </submittedName>
</protein>
<evidence type="ECO:0000313" key="4">
    <source>
        <dbReference type="Proteomes" id="UP000800094"/>
    </source>
</evidence>
<name>A0A6A6I7K5_9PLEO</name>
<proteinExistence type="predicted"/>
<keyword evidence="4" id="KW-1185">Reference proteome</keyword>
<dbReference type="Proteomes" id="UP000800094">
    <property type="component" value="Unassembled WGS sequence"/>
</dbReference>
<dbReference type="RefSeq" id="XP_033681340.1">
    <property type="nucleotide sequence ID" value="XM_033827036.1"/>
</dbReference>
<gene>
    <name evidence="3" type="ORF">BU26DRAFT_507929</name>
</gene>